<gene>
    <name evidence="2" type="ORF">IAC79_00580</name>
</gene>
<proteinExistence type="predicted"/>
<dbReference type="SUPFAM" id="SSF53756">
    <property type="entry name" value="UDP-Glycosyltransferase/glycogen phosphorylase"/>
    <property type="match status" value="1"/>
</dbReference>
<dbReference type="AlphaFoldDB" id="A0A9D1NL12"/>
<name>A0A9D1NL12_9BACT</name>
<dbReference type="InterPro" id="IPR050194">
    <property type="entry name" value="Glycosyltransferase_grp1"/>
</dbReference>
<protein>
    <submittedName>
        <fullName evidence="2">Glycosyltransferase</fullName>
    </submittedName>
</protein>
<evidence type="ECO:0000313" key="3">
    <source>
        <dbReference type="Proteomes" id="UP000886845"/>
    </source>
</evidence>
<dbReference type="Pfam" id="PF13579">
    <property type="entry name" value="Glyco_trans_4_4"/>
    <property type="match status" value="1"/>
</dbReference>
<comment type="caution">
    <text evidence="2">The sequence shown here is derived from an EMBL/GenBank/DDBJ whole genome shotgun (WGS) entry which is preliminary data.</text>
</comment>
<dbReference type="PANTHER" id="PTHR45947">
    <property type="entry name" value="SULFOQUINOVOSYL TRANSFERASE SQD2"/>
    <property type="match status" value="1"/>
</dbReference>
<dbReference type="EMBL" id="DVOR01000019">
    <property type="protein sequence ID" value="HIV08596.1"/>
    <property type="molecule type" value="Genomic_DNA"/>
</dbReference>
<feature type="domain" description="Glycosyltransferase subfamily 4-like N-terminal" evidence="1">
    <location>
        <begin position="46"/>
        <end position="138"/>
    </location>
</feature>
<dbReference type="Proteomes" id="UP000886845">
    <property type="component" value="Unassembled WGS sequence"/>
</dbReference>
<reference evidence="2" key="1">
    <citation type="submission" date="2020-10" db="EMBL/GenBank/DDBJ databases">
        <authorList>
            <person name="Gilroy R."/>
        </authorList>
    </citation>
    <scope>NUCLEOTIDE SEQUENCE</scope>
    <source>
        <strain evidence="2">35461</strain>
    </source>
</reference>
<accession>A0A9D1NL12</accession>
<sequence length="350" mass="38449">MRILHAIAALPPAAGTTTFCREALRALADRGHDCHLWTPDGSPPPWRPDVLHLHALWTPWLLRPFLWAKRRGVPVVWSPHGMLAPWAMAHKRWKKILPWALYQRPALRAADLLHVTSPLEAGWVRDLGLRNPLAEVPLGVDLPPEPPPLPTRPHLALFVGRLHPIKGLDLLVRAWALHKRRDPATPWRLLLVGPDEVGYQATLAGFARGLGLSVQAAPLALAQAADLTFAGPLYGPDKAAALDAARLLILPSHTENFGGVILEALAHALPALASDATPWEILPQARCGDRFPLDPQALADAFDRLAALPDSELEAMGRRGRELVRERYAWPAVADALARAYARLLPSENR</sequence>
<dbReference type="Pfam" id="PF13692">
    <property type="entry name" value="Glyco_trans_1_4"/>
    <property type="match status" value="1"/>
</dbReference>
<evidence type="ECO:0000259" key="1">
    <source>
        <dbReference type="Pfam" id="PF13579"/>
    </source>
</evidence>
<dbReference type="InterPro" id="IPR028098">
    <property type="entry name" value="Glyco_trans_4-like_N"/>
</dbReference>
<dbReference type="GO" id="GO:0016758">
    <property type="term" value="F:hexosyltransferase activity"/>
    <property type="evidence" value="ECO:0007669"/>
    <property type="project" value="TreeGrafter"/>
</dbReference>
<evidence type="ECO:0000313" key="2">
    <source>
        <dbReference type="EMBL" id="HIV08596.1"/>
    </source>
</evidence>
<reference evidence="2" key="2">
    <citation type="journal article" date="2021" name="PeerJ">
        <title>Extensive microbial diversity within the chicken gut microbiome revealed by metagenomics and culture.</title>
        <authorList>
            <person name="Gilroy R."/>
            <person name="Ravi A."/>
            <person name="Getino M."/>
            <person name="Pursley I."/>
            <person name="Horton D.L."/>
            <person name="Alikhan N.F."/>
            <person name="Baker D."/>
            <person name="Gharbi K."/>
            <person name="Hall N."/>
            <person name="Watson M."/>
            <person name="Adriaenssens E.M."/>
            <person name="Foster-Nyarko E."/>
            <person name="Jarju S."/>
            <person name="Secka A."/>
            <person name="Antonio M."/>
            <person name="Oren A."/>
            <person name="Chaudhuri R.R."/>
            <person name="La Ragione R."/>
            <person name="Hildebrand F."/>
            <person name="Pallen M.J."/>
        </authorList>
    </citation>
    <scope>NUCLEOTIDE SEQUENCE</scope>
    <source>
        <strain evidence="2">35461</strain>
    </source>
</reference>
<dbReference type="PANTHER" id="PTHR45947:SF3">
    <property type="entry name" value="SULFOQUINOVOSYL TRANSFERASE SQD2"/>
    <property type="match status" value="1"/>
</dbReference>
<organism evidence="2 3">
    <name type="scientific">Candidatus Spyradenecus faecavium</name>
    <dbReference type="NCBI Taxonomy" id="2840947"/>
    <lineage>
        <taxon>Bacteria</taxon>
        <taxon>Pseudomonadati</taxon>
        <taxon>Lentisphaerota</taxon>
        <taxon>Lentisphaeria</taxon>
        <taxon>Lentisphaerales</taxon>
        <taxon>Lentisphaeraceae</taxon>
        <taxon>Lentisphaeraceae incertae sedis</taxon>
        <taxon>Candidatus Spyradenecus</taxon>
    </lineage>
</organism>
<dbReference type="Gene3D" id="3.40.50.2000">
    <property type="entry name" value="Glycogen Phosphorylase B"/>
    <property type="match status" value="2"/>
</dbReference>